<sequence>MSYGNSWTVKAEITKYWTFTRLEDLLKEARYYESEFPFSCLNSVSTPFRNLLLCPKSQIVNKTKRFPKDDLYVIISHGTIAQLYDNVVASAISVLSKIAEKNASPHKTEIIPQCYRHLRTLTATLVTPHAPEADNFIFNQESFEKFYDLQWTEENISQ</sequence>
<dbReference type="GO" id="GO:0005198">
    <property type="term" value="F:structural molecule activity"/>
    <property type="evidence" value="ECO:0007669"/>
    <property type="project" value="InterPro"/>
</dbReference>
<dbReference type="InterPro" id="IPR001337">
    <property type="entry name" value="TMV-like_coat"/>
</dbReference>
<dbReference type="Proteomes" id="UP000092444">
    <property type="component" value="Unassembled WGS sequence"/>
</dbReference>
<dbReference type="InterPro" id="IPR036417">
    <property type="entry name" value="TMV-like_coat_sf"/>
</dbReference>
<keyword evidence="2" id="KW-1185">Reference proteome</keyword>
<reference evidence="1" key="1">
    <citation type="submission" date="2020-05" db="UniProtKB">
        <authorList>
            <consortium name="EnsemblMetazoa"/>
        </authorList>
    </citation>
    <scope>IDENTIFICATION</scope>
    <source>
        <strain evidence="1">Yale</strain>
    </source>
</reference>
<dbReference type="AlphaFoldDB" id="A0A1B0FGV8"/>
<dbReference type="SUPFAM" id="SSF47195">
    <property type="entry name" value="TMV-like viral coat proteins"/>
    <property type="match status" value="1"/>
</dbReference>
<protein>
    <submittedName>
        <fullName evidence="1">Uncharacterized protein</fullName>
    </submittedName>
</protein>
<organism evidence="1 2">
    <name type="scientific">Glossina morsitans morsitans</name>
    <name type="common">Savannah tsetse fly</name>
    <dbReference type="NCBI Taxonomy" id="37546"/>
    <lineage>
        <taxon>Eukaryota</taxon>
        <taxon>Metazoa</taxon>
        <taxon>Ecdysozoa</taxon>
        <taxon>Arthropoda</taxon>
        <taxon>Hexapoda</taxon>
        <taxon>Insecta</taxon>
        <taxon>Pterygota</taxon>
        <taxon>Neoptera</taxon>
        <taxon>Endopterygota</taxon>
        <taxon>Diptera</taxon>
        <taxon>Brachycera</taxon>
        <taxon>Muscomorpha</taxon>
        <taxon>Hippoboscoidea</taxon>
        <taxon>Glossinidae</taxon>
        <taxon>Glossina</taxon>
    </lineage>
</organism>
<evidence type="ECO:0000313" key="1">
    <source>
        <dbReference type="EnsemblMetazoa" id="GMOY002987-PA"/>
    </source>
</evidence>
<dbReference type="Pfam" id="PF00721">
    <property type="entry name" value="TMV_coat"/>
    <property type="match status" value="1"/>
</dbReference>
<dbReference type="VEuPathDB" id="VectorBase:GMOY002987"/>
<proteinExistence type="predicted"/>
<dbReference type="EMBL" id="CCAG010017020">
    <property type="status" value="NOT_ANNOTATED_CDS"/>
    <property type="molecule type" value="Genomic_DNA"/>
</dbReference>
<dbReference type="EnsemblMetazoa" id="GMOY002987-RA">
    <property type="protein sequence ID" value="GMOY002987-PA"/>
    <property type="gene ID" value="GMOY002987"/>
</dbReference>
<dbReference type="Gene3D" id="1.20.120.70">
    <property type="entry name" value="Tobacco mosaic virus-like, coat protein"/>
    <property type="match status" value="1"/>
</dbReference>
<name>A0A1B0FGV8_GLOMM</name>
<accession>A0A1B0FGV8</accession>
<evidence type="ECO:0000313" key="2">
    <source>
        <dbReference type="Proteomes" id="UP000092444"/>
    </source>
</evidence>